<dbReference type="Proteomes" id="UP000184603">
    <property type="component" value="Unassembled WGS sequence"/>
</dbReference>
<evidence type="ECO:0000313" key="2">
    <source>
        <dbReference type="EMBL" id="SHO44676.1"/>
    </source>
</evidence>
<sequence>MKTRTAISRSAAARKTESPADVLVYRAGLVGVGSVACAIGLWAVASLVGGLAASGGPLGLAGAWVNAVFGI</sequence>
<organism evidence="2 3">
    <name type="scientific">Desulfopila aestuarii DSM 18488</name>
    <dbReference type="NCBI Taxonomy" id="1121416"/>
    <lineage>
        <taxon>Bacteria</taxon>
        <taxon>Pseudomonadati</taxon>
        <taxon>Thermodesulfobacteriota</taxon>
        <taxon>Desulfobulbia</taxon>
        <taxon>Desulfobulbales</taxon>
        <taxon>Desulfocapsaceae</taxon>
        <taxon>Desulfopila</taxon>
    </lineage>
</organism>
<accession>A0A1M7XZR4</accession>
<proteinExistence type="predicted"/>
<keyword evidence="1" id="KW-0472">Membrane</keyword>
<name>A0A1M7XZR4_9BACT</name>
<protein>
    <submittedName>
        <fullName evidence="2">Uncharacterized protein</fullName>
    </submittedName>
</protein>
<feature type="transmembrane region" description="Helical" evidence="1">
    <location>
        <begin position="51"/>
        <end position="69"/>
    </location>
</feature>
<keyword evidence="1" id="KW-1133">Transmembrane helix</keyword>
<keyword evidence="1" id="KW-0812">Transmembrane</keyword>
<dbReference type="RefSeq" id="WP_073612188.1">
    <property type="nucleotide sequence ID" value="NZ_FRFE01000003.1"/>
</dbReference>
<gene>
    <name evidence="2" type="ORF">SAMN02745220_00837</name>
</gene>
<keyword evidence="3" id="KW-1185">Reference proteome</keyword>
<evidence type="ECO:0000313" key="3">
    <source>
        <dbReference type="Proteomes" id="UP000184603"/>
    </source>
</evidence>
<evidence type="ECO:0000256" key="1">
    <source>
        <dbReference type="SAM" id="Phobius"/>
    </source>
</evidence>
<dbReference type="AlphaFoldDB" id="A0A1M7XZR4"/>
<reference evidence="2 3" key="1">
    <citation type="submission" date="2016-12" db="EMBL/GenBank/DDBJ databases">
        <authorList>
            <person name="Song W.-J."/>
            <person name="Kurnit D.M."/>
        </authorList>
    </citation>
    <scope>NUCLEOTIDE SEQUENCE [LARGE SCALE GENOMIC DNA]</scope>
    <source>
        <strain evidence="2 3">DSM 18488</strain>
    </source>
</reference>
<feature type="transmembrane region" description="Helical" evidence="1">
    <location>
        <begin position="23"/>
        <end position="45"/>
    </location>
</feature>
<dbReference type="EMBL" id="FRFE01000003">
    <property type="protein sequence ID" value="SHO44676.1"/>
    <property type="molecule type" value="Genomic_DNA"/>
</dbReference>